<gene>
    <name evidence="2" type="ORF">SAMN04489712_1242</name>
</gene>
<organism evidence="2 3">
    <name type="scientific">Thermomonospora echinospora</name>
    <dbReference type="NCBI Taxonomy" id="1992"/>
    <lineage>
        <taxon>Bacteria</taxon>
        <taxon>Bacillati</taxon>
        <taxon>Actinomycetota</taxon>
        <taxon>Actinomycetes</taxon>
        <taxon>Streptosporangiales</taxon>
        <taxon>Thermomonosporaceae</taxon>
        <taxon>Thermomonospora</taxon>
    </lineage>
</organism>
<keyword evidence="3" id="KW-1185">Reference proteome</keyword>
<dbReference type="EMBL" id="FNVO01000024">
    <property type="protein sequence ID" value="SEG89603.1"/>
    <property type="molecule type" value="Genomic_DNA"/>
</dbReference>
<reference evidence="3" key="1">
    <citation type="submission" date="2016-10" db="EMBL/GenBank/DDBJ databases">
        <authorList>
            <person name="Varghese N."/>
            <person name="Submissions S."/>
        </authorList>
    </citation>
    <scope>NUCLEOTIDE SEQUENCE [LARGE SCALE GENOMIC DNA]</scope>
    <source>
        <strain evidence="3">DSM 43163</strain>
    </source>
</reference>
<name>A0A1H6DXY6_9ACTN</name>
<feature type="region of interest" description="Disordered" evidence="1">
    <location>
        <begin position="1"/>
        <end position="22"/>
    </location>
</feature>
<proteinExistence type="predicted"/>
<evidence type="ECO:0000256" key="1">
    <source>
        <dbReference type="SAM" id="MobiDB-lite"/>
    </source>
</evidence>
<sequence>MPTPDPAGPPAAGTASADRPPVSPVAVRRWVCCHCGGTGLTGDGGTCPHCHGHGHD</sequence>
<dbReference type="RefSeq" id="WP_160147182.1">
    <property type="nucleotide sequence ID" value="NZ_FNVO01000024.1"/>
</dbReference>
<accession>A0A1H6DXY6</accession>
<evidence type="ECO:0000313" key="3">
    <source>
        <dbReference type="Proteomes" id="UP000236723"/>
    </source>
</evidence>
<evidence type="ECO:0000313" key="2">
    <source>
        <dbReference type="EMBL" id="SEG89603.1"/>
    </source>
</evidence>
<dbReference type="Proteomes" id="UP000236723">
    <property type="component" value="Unassembled WGS sequence"/>
</dbReference>
<protein>
    <submittedName>
        <fullName evidence="2">Uncharacterized protein</fullName>
    </submittedName>
</protein>
<dbReference type="AlphaFoldDB" id="A0A1H6DXY6"/>